<evidence type="ECO:0000259" key="5">
    <source>
        <dbReference type="Pfam" id="PF01420"/>
    </source>
</evidence>
<dbReference type="InterPro" id="IPR051212">
    <property type="entry name" value="Type-I_RE_S_subunit"/>
</dbReference>
<evidence type="ECO:0000256" key="2">
    <source>
        <dbReference type="ARBA" id="ARBA00022747"/>
    </source>
</evidence>
<comment type="similarity">
    <text evidence="1">Belongs to the type-I restriction system S methylase family.</text>
</comment>
<dbReference type="Proteomes" id="UP000324831">
    <property type="component" value="Unassembled WGS sequence"/>
</dbReference>
<dbReference type="PANTHER" id="PTHR43140:SF1">
    <property type="entry name" value="TYPE I RESTRICTION ENZYME ECOKI SPECIFICITY SUBUNIT"/>
    <property type="match status" value="1"/>
</dbReference>
<comment type="caution">
    <text evidence="6">The sequence shown here is derived from an EMBL/GenBank/DDBJ whole genome shotgun (WGS) entry which is preliminary data.</text>
</comment>
<keyword evidence="3" id="KW-0238">DNA-binding</keyword>
<feature type="non-terminal residue" evidence="6">
    <location>
        <position position="1"/>
    </location>
</feature>
<name>A0A478FRM2_9MOLU</name>
<dbReference type="InterPro" id="IPR044946">
    <property type="entry name" value="Restrct_endonuc_typeI_TRD_sf"/>
</dbReference>
<evidence type="ECO:0000256" key="1">
    <source>
        <dbReference type="ARBA" id="ARBA00010923"/>
    </source>
</evidence>
<comment type="subunit">
    <text evidence="4">The methyltransferase is composed of M and S polypeptides.</text>
</comment>
<protein>
    <submittedName>
        <fullName evidence="6">Putative type-1 restriction enzyme specificity protein MPN_089</fullName>
    </submittedName>
</protein>
<evidence type="ECO:0000313" key="6">
    <source>
        <dbReference type="EMBL" id="GCE64082.1"/>
    </source>
</evidence>
<organism evidence="6 7">
    <name type="scientific">Candidatus Mycoplasma haematohominis</name>
    <dbReference type="NCBI Taxonomy" id="1494318"/>
    <lineage>
        <taxon>Bacteria</taxon>
        <taxon>Bacillati</taxon>
        <taxon>Mycoplasmatota</taxon>
        <taxon>Mollicutes</taxon>
        <taxon>Mycoplasmataceae</taxon>
        <taxon>Mycoplasma</taxon>
    </lineage>
</organism>
<reference evidence="6 7" key="1">
    <citation type="submission" date="2019-01" db="EMBL/GenBank/DDBJ databases">
        <title>Draft genome sequences of Candidatus Mycoplasma haemohominis SWG34-3 identified from a patient with pyrexia, anemia and liver dysfunction.</title>
        <authorList>
            <person name="Sekizuka T."/>
            <person name="Hattori N."/>
            <person name="Katano H."/>
            <person name="Takuma T."/>
            <person name="Ito T."/>
            <person name="Arai N."/>
            <person name="Yanai R."/>
            <person name="Ishii S."/>
            <person name="Miura Y."/>
            <person name="Tokunaga T."/>
            <person name="Watanabe H."/>
            <person name="Nomura N."/>
            <person name="Eguchi J."/>
            <person name="Arai T."/>
            <person name="Hasegawa H."/>
            <person name="Nakamaki T."/>
            <person name="Wakita T."/>
            <person name="Niki Y."/>
            <person name="Kuroda M."/>
        </authorList>
    </citation>
    <scope>NUCLEOTIDE SEQUENCE [LARGE SCALE GENOMIC DNA]</scope>
    <source>
        <strain evidence="6">SWG34-3</strain>
    </source>
</reference>
<dbReference type="Gene3D" id="3.90.220.20">
    <property type="entry name" value="DNA methylase specificity domains"/>
    <property type="match status" value="1"/>
</dbReference>
<dbReference type="InterPro" id="IPR000055">
    <property type="entry name" value="Restrct_endonuc_typeI_TRD"/>
</dbReference>
<evidence type="ECO:0000256" key="3">
    <source>
        <dbReference type="ARBA" id="ARBA00023125"/>
    </source>
</evidence>
<dbReference type="Pfam" id="PF01420">
    <property type="entry name" value="Methylase_S"/>
    <property type="match status" value="1"/>
</dbReference>
<dbReference type="GO" id="GO:0003677">
    <property type="term" value="F:DNA binding"/>
    <property type="evidence" value="ECO:0007669"/>
    <property type="project" value="UniProtKB-KW"/>
</dbReference>
<sequence>GDLLIANASTAKTGIGKCCAYLSQEKIIIGKNITLIRHNQNGKYLSYALSTTKSINQKEKFAVTGTVTGITIASIKKLKIPLPPLEIQEQIANALDHLREICEDLEKGIPKEIELANKRYEYYRELLIIGRS</sequence>
<dbReference type="AlphaFoldDB" id="A0A478FRM2"/>
<evidence type="ECO:0000313" key="7">
    <source>
        <dbReference type="Proteomes" id="UP000324831"/>
    </source>
</evidence>
<dbReference type="SUPFAM" id="SSF116734">
    <property type="entry name" value="DNA methylase specificity domain"/>
    <property type="match status" value="1"/>
</dbReference>
<feature type="domain" description="Type I restriction modification DNA specificity" evidence="5">
    <location>
        <begin position="23"/>
        <end position="114"/>
    </location>
</feature>
<keyword evidence="2" id="KW-0680">Restriction system</keyword>
<dbReference type="EMBL" id="BIMN01000013">
    <property type="protein sequence ID" value="GCE64082.1"/>
    <property type="molecule type" value="Genomic_DNA"/>
</dbReference>
<dbReference type="PANTHER" id="PTHR43140">
    <property type="entry name" value="TYPE-1 RESTRICTION ENZYME ECOKI SPECIFICITY PROTEIN"/>
    <property type="match status" value="1"/>
</dbReference>
<proteinExistence type="inferred from homology"/>
<dbReference type="GO" id="GO:0009307">
    <property type="term" value="P:DNA restriction-modification system"/>
    <property type="evidence" value="ECO:0007669"/>
    <property type="project" value="UniProtKB-KW"/>
</dbReference>
<evidence type="ECO:0000256" key="4">
    <source>
        <dbReference type="ARBA" id="ARBA00038652"/>
    </source>
</evidence>
<accession>A0A478FRM2</accession>
<gene>
    <name evidence="6" type="ORF">MHSWG343_10900</name>
</gene>